<dbReference type="SMART" id="SM00244">
    <property type="entry name" value="PHB"/>
    <property type="match status" value="1"/>
</dbReference>
<dbReference type="PANTHER" id="PTHR43446">
    <property type="entry name" value="MEMBRANE PROTEIN-RELATED"/>
    <property type="match status" value="1"/>
</dbReference>
<name>A0ABN9XMF6_9DINO</name>
<evidence type="ECO:0000313" key="3">
    <source>
        <dbReference type="Proteomes" id="UP001189429"/>
    </source>
</evidence>
<comment type="caution">
    <text evidence="2">The sequence shown here is derived from an EMBL/GenBank/DDBJ whole genome shotgun (WGS) entry which is preliminary data.</text>
</comment>
<evidence type="ECO:0000259" key="1">
    <source>
        <dbReference type="SMART" id="SM00244"/>
    </source>
</evidence>
<protein>
    <recommendedName>
        <fullName evidence="1">Band 7 domain-containing protein</fullName>
    </recommendedName>
</protein>
<dbReference type="InterPro" id="IPR036013">
    <property type="entry name" value="Band_7/SPFH_dom_sf"/>
</dbReference>
<keyword evidence="3" id="KW-1185">Reference proteome</keyword>
<dbReference type="Proteomes" id="UP001189429">
    <property type="component" value="Unassembled WGS sequence"/>
</dbReference>
<sequence>AAMSSRGAAAPMLDSAPPWNVGGHCLWEFPALTTEAEFSSILFCTTRGEYAKIAKSSRGLKGRCLGQEMPPQEQHMAPLTAVPYHSQQVDPVASMGSAPSLSQALCCLCCWNPLTCAGGCVKVDQNESKAVMYWGRYSGTLSEPGMHFLNPWGIQLRSVSTKCNTMELKDIKVVDQRGNPVIISGVITYRNTSAFKACVEVENPFQFIMQQGTTVLKQVASRYPYGANPGQPSLQSECAGISSELVRALQEKTAVAGTQVLSFELVDLAYAPEIAQAMLVKQQAEALVDARRLIVGAAVDMAQTAVANLESGGASLSTEAKERITTTLLAVICSHSPATPTVPLSG</sequence>
<reference evidence="2" key="1">
    <citation type="submission" date="2023-10" db="EMBL/GenBank/DDBJ databases">
        <authorList>
            <person name="Chen Y."/>
            <person name="Shah S."/>
            <person name="Dougan E. K."/>
            <person name="Thang M."/>
            <person name="Chan C."/>
        </authorList>
    </citation>
    <scope>NUCLEOTIDE SEQUENCE [LARGE SCALE GENOMIC DNA]</scope>
</reference>
<evidence type="ECO:0000313" key="2">
    <source>
        <dbReference type="EMBL" id="CAK0899542.1"/>
    </source>
</evidence>
<feature type="domain" description="Band 7" evidence="1">
    <location>
        <begin position="118"/>
        <end position="282"/>
    </location>
</feature>
<feature type="non-terminal residue" evidence="2">
    <location>
        <position position="1"/>
    </location>
</feature>
<accession>A0ABN9XMF6</accession>
<dbReference type="PANTHER" id="PTHR43446:SF1">
    <property type="entry name" value="BAND 7 DOMAIN-CONTAINING PROTEIN"/>
    <property type="match status" value="1"/>
</dbReference>
<proteinExistence type="predicted"/>
<dbReference type="Pfam" id="PF01145">
    <property type="entry name" value="Band_7"/>
    <property type="match status" value="1"/>
</dbReference>
<dbReference type="Gene3D" id="3.30.479.30">
    <property type="entry name" value="Band 7 domain"/>
    <property type="match status" value="1"/>
</dbReference>
<dbReference type="SUPFAM" id="SSF117892">
    <property type="entry name" value="Band 7/SPFH domain"/>
    <property type="match status" value="1"/>
</dbReference>
<organism evidence="2 3">
    <name type="scientific">Prorocentrum cordatum</name>
    <dbReference type="NCBI Taxonomy" id="2364126"/>
    <lineage>
        <taxon>Eukaryota</taxon>
        <taxon>Sar</taxon>
        <taxon>Alveolata</taxon>
        <taxon>Dinophyceae</taxon>
        <taxon>Prorocentrales</taxon>
        <taxon>Prorocentraceae</taxon>
        <taxon>Prorocentrum</taxon>
    </lineage>
</organism>
<gene>
    <name evidence="2" type="ORF">PCOR1329_LOCUS77027</name>
</gene>
<dbReference type="InterPro" id="IPR001107">
    <property type="entry name" value="Band_7"/>
</dbReference>
<dbReference type="EMBL" id="CAUYUJ010020621">
    <property type="protein sequence ID" value="CAK0899542.1"/>
    <property type="molecule type" value="Genomic_DNA"/>
</dbReference>